<feature type="region of interest" description="Disordered" evidence="1">
    <location>
        <begin position="127"/>
        <end position="147"/>
    </location>
</feature>
<dbReference type="Gene3D" id="1.10.10.10">
    <property type="entry name" value="Winged helix-like DNA-binding domain superfamily/Winged helix DNA-binding domain"/>
    <property type="match status" value="1"/>
</dbReference>
<gene>
    <name evidence="3" type="ORF">EV216_13617</name>
</gene>
<proteinExistence type="predicted"/>
<dbReference type="InterPro" id="IPR036388">
    <property type="entry name" value="WH-like_DNA-bd_sf"/>
</dbReference>
<dbReference type="SUPFAM" id="SSF46955">
    <property type="entry name" value="Putative DNA-binding domain"/>
    <property type="match status" value="2"/>
</dbReference>
<dbReference type="Proteomes" id="UP000295277">
    <property type="component" value="Unassembled WGS sequence"/>
</dbReference>
<sequence>MQRLAEQYLTVADVADRWQLGARTVRNMVRDGALPAERLNREHRIRAAEMWACERGPFPRGAAQARALAPLMTVCDVAALVRVDVRTVERWLGEGLPTRNVGTNVRIDEDSARAWILAHKGLTLPPFEAPEEPRRRLRAGRSKGGRA</sequence>
<feature type="compositionally biased region" description="Basic residues" evidence="1">
    <location>
        <begin position="135"/>
        <end position="147"/>
    </location>
</feature>
<evidence type="ECO:0000256" key="1">
    <source>
        <dbReference type="SAM" id="MobiDB-lite"/>
    </source>
</evidence>
<keyword evidence="4" id="KW-1185">Reference proteome</keyword>
<name>A0A4R1YHV7_9RHOB</name>
<feature type="domain" description="Helix-turn-helix" evidence="2">
    <location>
        <begin position="8"/>
        <end position="49"/>
    </location>
</feature>
<reference evidence="3 4" key="1">
    <citation type="submission" date="2019-03" db="EMBL/GenBank/DDBJ databases">
        <title>Genomic Encyclopedia of Type Strains, Phase IV (KMG-IV): sequencing the most valuable type-strain genomes for metagenomic binning, comparative biology and taxonomic classification.</title>
        <authorList>
            <person name="Goeker M."/>
        </authorList>
    </citation>
    <scope>NUCLEOTIDE SEQUENCE [LARGE SCALE GENOMIC DNA]</scope>
    <source>
        <strain evidence="3 4">DSM 21153</strain>
    </source>
</reference>
<dbReference type="EMBL" id="SLVM01000036">
    <property type="protein sequence ID" value="TCM75889.1"/>
    <property type="molecule type" value="Genomic_DNA"/>
</dbReference>
<evidence type="ECO:0000259" key="2">
    <source>
        <dbReference type="Pfam" id="PF12728"/>
    </source>
</evidence>
<comment type="caution">
    <text evidence="3">The sequence shown here is derived from an EMBL/GenBank/DDBJ whole genome shotgun (WGS) entry which is preliminary data.</text>
</comment>
<dbReference type="InterPro" id="IPR009061">
    <property type="entry name" value="DNA-bd_dom_put_sf"/>
</dbReference>
<dbReference type="Pfam" id="PF12728">
    <property type="entry name" value="HTH_17"/>
    <property type="match status" value="1"/>
</dbReference>
<accession>A0A4R1YHV7</accession>
<dbReference type="OrthoDB" id="7846848at2"/>
<dbReference type="AlphaFoldDB" id="A0A4R1YHV7"/>
<dbReference type="InterPro" id="IPR041657">
    <property type="entry name" value="HTH_17"/>
</dbReference>
<evidence type="ECO:0000313" key="4">
    <source>
        <dbReference type="Proteomes" id="UP000295277"/>
    </source>
</evidence>
<evidence type="ECO:0000313" key="3">
    <source>
        <dbReference type="EMBL" id="TCM75889.1"/>
    </source>
</evidence>
<organism evidence="3 4">
    <name type="scientific">Rhodovulum steppense</name>
    <dbReference type="NCBI Taxonomy" id="540251"/>
    <lineage>
        <taxon>Bacteria</taxon>
        <taxon>Pseudomonadati</taxon>
        <taxon>Pseudomonadota</taxon>
        <taxon>Alphaproteobacteria</taxon>
        <taxon>Rhodobacterales</taxon>
        <taxon>Paracoccaceae</taxon>
        <taxon>Rhodovulum</taxon>
    </lineage>
</organism>
<dbReference type="RefSeq" id="WP_132696810.1">
    <property type="nucleotide sequence ID" value="NZ_SLVM01000036.1"/>
</dbReference>
<protein>
    <submittedName>
        <fullName evidence="3">Excisionase family DNA binding protein</fullName>
    </submittedName>
</protein>